<dbReference type="InterPro" id="IPR003594">
    <property type="entry name" value="HATPase_dom"/>
</dbReference>
<feature type="compositionally biased region" description="Basic and acidic residues" evidence="6">
    <location>
        <begin position="431"/>
        <end position="444"/>
    </location>
</feature>
<dbReference type="SMART" id="SM00065">
    <property type="entry name" value="GAF"/>
    <property type="match status" value="1"/>
</dbReference>
<dbReference type="InterPro" id="IPR003018">
    <property type="entry name" value="GAF"/>
</dbReference>
<dbReference type="InterPro" id="IPR050482">
    <property type="entry name" value="Sensor_HK_TwoCompSys"/>
</dbReference>
<sequence>MAMVGDGQAGEGRREDKMPDLQSAAQLAQYVRISRLLAGRLDFQSAIDAVAKEIKAVIPHDHMDVCIISPGSTFHIAYESGLATDWSRRPPASIRFSPLRDMLEGACDTMLTGDACTDPRFHFEGAFAGPILEHRLRARLHAALKVHGETIGVLSCSRLEADVYTQEDLDRACLIADLIAPYFYALRASEEARKLAIIEAEARVREETLRQGARQLTEELDAERQRIGMELHDQTLADLTRIARRLERLSLSGPVSGAMLEPLCLSLQQSMQELRQIIEQARPSVLQLFGLAEAIETHLGRAVCDSGLSIRWAMEDATGGALASLPPPVSLALYRIAQEAINNAVRHSQASRITVRIWQEKAQLYLEVSDTGIGLKTGRLNKGTGIGNMQTRASLIAASFSCGSGSRGSYVRVILPLPPVPQVSSGETAEMGDHEGEHHEAADR</sequence>
<keyword evidence="3" id="KW-0808">Transferase</keyword>
<dbReference type="Proteomes" id="UP000183900">
    <property type="component" value="Unassembled WGS sequence"/>
</dbReference>
<dbReference type="SMART" id="SM00387">
    <property type="entry name" value="HATPase_c"/>
    <property type="match status" value="1"/>
</dbReference>
<name>A0A0K6I4X9_9HYPH</name>
<feature type="region of interest" description="Disordered" evidence="6">
    <location>
        <begin position="421"/>
        <end position="444"/>
    </location>
</feature>
<evidence type="ECO:0000256" key="6">
    <source>
        <dbReference type="SAM" id="MobiDB-lite"/>
    </source>
</evidence>
<dbReference type="Gene3D" id="3.30.565.10">
    <property type="entry name" value="Histidine kinase-like ATPase, C-terminal domain"/>
    <property type="match status" value="1"/>
</dbReference>
<keyword evidence="5" id="KW-0902">Two-component regulatory system</keyword>
<evidence type="ECO:0000313" key="10">
    <source>
        <dbReference type="Proteomes" id="UP000183900"/>
    </source>
</evidence>
<dbReference type="CDD" id="cd16917">
    <property type="entry name" value="HATPase_UhpB-NarQ-NarX-like"/>
    <property type="match status" value="1"/>
</dbReference>
<organism evidence="9 10">
    <name type="scientific">Pannonibacter indicus</name>
    <dbReference type="NCBI Taxonomy" id="466044"/>
    <lineage>
        <taxon>Bacteria</taxon>
        <taxon>Pseudomonadati</taxon>
        <taxon>Pseudomonadota</taxon>
        <taxon>Alphaproteobacteria</taxon>
        <taxon>Hyphomicrobiales</taxon>
        <taxon>Stappiaceae</taxon>
        <taxon>Pannonibacter</taxon>
    </lineage>
</organism>
<dbReference type="Gene3D" id="3.30.450.40">
    <property type="match status" value="1"/>
</dbReference>
<evidence type="ECO:0000259" key="7">
    <source>
        <dbReference type="SMART" id="SM00065"/>
    </source>
</evidence>
<dbReference type="PANTHER" id="PTHR24421:SF10">
    <property type="entry name" value="NITRATE_NITRITE SENSOR PROTEIN NARQ"/>
    <property type="match status" value="1"/>
</dbReference>
<feature type="domain" description="GAF" evidence="7">
    <location>
        <begin position="42"/>
        <end position="193"/>
    </location>
</feature>
<protein>
    <recommendedName>
        <fullName evidence="2">histidine kinase</fullName>
        <ecNumber evidence="2">2.7.13.3</ecNumber>
    </recommendedName>
</protein>
<evidence type="ECO:0000259" key="8">
    <source>
        <dbReference type="SMART" id="SM00387"/>
    </source>
</evidence>
<dbReference type="InterPro" id="IPR036890">
    <property type="entry name" value="HATPase_C_sf"/>
</dbReference>
<dbReference type="GO" id="GO:0004673">
    <property type="term" value="F:protein histidine kinase activity"/>
    <property type="evidence" value="ECO:0007669"/>
    <property type="project" value="UniProtKB-EC"/>
</dbReference>
<dbReference type="InterPro" id="IPR029016">
    <property type="entry name" value="GAF-like_dom_sf"/>
</dbReference>
<dbReference type="Pfam" id="PF02518">
    <property type="entry name" value="HATPase_c"/>
    <property type="match status" value="1"/>
</dbReference>
<dbReference type="EC" id="2.7.13.3" evidence="2"/>
<dbReference type="PANTHER" id="PTHR24421">
    <property type="entry name" value="NITRATE/NITRITE SENSOR PROTEIN NARX-RELATED"/>
    <property type="match status" value="1"/>
</dbReference>
<dbReference type="AlphaFoldDB" id="A0A0K6I4X9"/>
<dbReference type="SUPFAM" id="SSF55874">
    <property type="entry name" value="ATPase domain of HSP90 chaperone/DNA topoisomerase II/histidine kinase"/>
    <property type="match status" value="1"/>
</dbReference>
<dbReference type="EMBL" id="CYHE01000009">
    <property type="protein sequence ID" value="CUA98141.1"/>
    <property type="molecule type" value="Genomic_DNA"/>
</dbReference>
<evidence type="ECO:0000256" key="5">
    <source>
        <dbReference type="ARBA" id="ARBA00023012"/>
    </source>
</evidence>
<comment type="catalytic activity">
    <reaction evidence="1">
        <text>ATP + protein L-histidine = ADP + protein N-phospho-L-histidine.</text>
        <dbReference type="EC" id="2.7.13.3"/>
    </reaction>
</comment>
<evidence type="ECO:0000256" key="4">
    <source>
        <dbReference type="ARBA" id="ARBA00022777"/>
    </source>
</evidence>
<feature type="domain" description="Histidine kinase/HSP90-like ATPase" evidence="8">
    <location>
        <begin position="328"/>
        <end position="419"/>
    </location>
</feature>
<dbReference type="Pfam" id="PF01590">
    <property type="entry name" value="GAF"/>
    <property type="match status" value="1"/>
</dbReference>
<keyword evidence="4 9" id="KW-0418">Kinase</keyword>
<dbReference type="GO" id="GO:0000160">
    <property type="term" value="P:phosphorelay signal transduction system"/>
    <property type="evidence" value="ECO:0007669"/>
    <property type="project" value="UniProtKB-KW"/>
</dbReference>
<reference evidence="10" key="1">
    <citation type="submission" date="2015-08" db="EMBL/GenBank/DDBJ databases">
        <authorList>
            <person name="Varghese N."/>
        </authorList>
    </citation>
    <scope>NUCLEOTIDE SEQUENCE [LARGE SCALE GENOMIC DNA]</scope>
    <source>
        <strain evidence="10">DSM 23407</strain>
    </source>
</reference>
<keyword evidence="10" id="KW-1185">Reference proteome</keyword>
<evidence type="ECO:0000313" key="9">
    <source>
        <dbReference type="EMBL" id="CUA98141.1"/>
    </source>
</evidence>
<evidence type="ECO:0000256" key="3">
    <source>
        <dbReference type="ARBA" id="ARBA00022679"/>
    </source>
</evidence>
<proteinExistence type="predicted"/>
<evidence type="ECO:0000256" key="2">
    <source>
        <dbReference type="ARBA" id="ARBA00012438"/>
    </source>
</evidence>
<dbReference type="SUPFAM" id="SSF55781">
    <property type="entry name" value="GAF domain-like"/>
    <property type="match status" value="1"/>
</dbReference>
<gene>
    <name evidence="9" type="ORF">Ga0061067_1096</name>
</gene>
<accession>A0A0K6I4X9</accession>
<evidence type="ECO:0000256" key="1">
    <source>
        <dbReference type="ARBA" id="ARBA00000085"/>
    </source>
</evidence>